<evidence type="ECO:0000256" key="1">
    <source>
        <dbReference type="SAM" id="Phobius"/>
    </source>
</evidence>
<sequence length="108" mass="12087">MFKLIKPVYAAPVELGKFYGFGGPQFSSLGQVIGNLLPIVFNVAVVIVVLFLLFAGFRYLTAGDNKEQTAKARAMITNSIIGFLLLIFLFLAIQFLFQFFGLERYRPV</sequence>
<dbReference type="Pfam" id="PF18895">
    <property type="entry name" value="T4SS_pilin"/>
    <property type="match status" value="1"/>
</dbReference>
<proteinExistence type="predicted"/>
<gene>
    <name evidence="2" type="ORF">US86_C0002G0008</name>
</gene>
<feature type="transmembrane region" description="Helical" evidence="1">
    <location>
        <begin position="36"/>
        <end position="60"/>
    </location>
</feature>
<keyword evidence="1" id="KW-0812">Transmembrane</keyword>
<feature type="transmembrane region" description="Helical" evidence="1">
    <location>
        <begin position="80"/>
        <end position="100"/>
    </location>
</feature>
<comment type="caution">
    <text evidence="2">The sequence shown here is derived from an EMBL/GenBank/DDBJ whole genome shotgun (WGS) entry which is preliminary data.</text>
</comment>
<dbReference type="InterPro" id="IPR043993">
    <property type="entry name" value="T4SS_pilin"/>
</dbReference>
<protein>
    <recommendedName>
        <fullName evidence="4">Integral membrane protein</fullName>
    </recommendedName>
</protein>
<evidence type="ECO:0000313" key="2">
    <source>
        <dbReference type="EMBL" id="KKQ66891.1"/>
    </source>
</evidence>
<dbReference type="AlphaFoldDB" id="A0A0G0MPP1"/>
<dbReference type="EMBL" id="LBUP01000002">
    <property type="protein sequence ID" value="KKQ66891.1"/>
    <property type="molecule type" value="Genomic_DNA"/>
</dbReference>
<organism evidence="2 3">
    <name type="scientific">Candidatus Daviesbacteria bacterium GW2011_GWA2_38_24</name>
    <dbReference type="NCBI Taxonomy" id="1618422"/>
    <lineage>
        <taxon>Bacteria</taxon>
        <taxon>Candidatus Daviesiibacteriota</taxon>
    </lineage>
</organism>
<name>A0A0G0MPP1_9BACT</name>
<accession>A0A0G0MPP1</accession>
<dbReference type="Proteomes" id="UP000034235">
    <property type="component" value="Unassembled WGS sequence"/>
</dbReference>
<evidence type="ECO:0000313" key="3">
    <source>
        <dbReference type="Proteomes" id="UP000034235"/>
    </source>
</evidence>
<evidence type="ECO:0008006" key="4">
    <source>
        <dbReference type="Google" id="ProtNLM"/>
    </source>
</evidence>
<keyword evidence="1" id="KW-0472">Membrane</keyword>
<reference evidence="2 3" key="1">
    <citation type="journal article" date="2015" name="Nature">
        <title>rRNA introns, odd ribosomes, and small enigmatic genomes across a large radiation of phyla.</title>
        <authorList>
            <person name="Brown C.T."/>
            <person name="Hug L.A."/>
            <person name="Thomas B.C."/>
            <person name="Sharon I."/>
            <person name="Castelle C.J."/>
            <person name="Singh A."/>
            <person name="Wilkins M.J."/>
            <person name="Williams K.H."/>
            <person name="Banfield J.F."/>
        </authorList>
    </citation>
    <scope>NUCLEOTIDE SEQUENCE [LARGE SCALE GENOMIC DNA]</scope>
</reference>
<keyword evidence="1" id="KW-1133">Transmembrane helix</keyword>